<comment type="cofactor">
    <cofactor evidence="2">
        <name>Ca(2+)</name>
        <dbReference type="ChEBI" id="CHEBI:29108"/>
    </cofactor>
</comment>
<dbReference type="InterPro" id="IPR001711">
    <property type="entry name" value="PLipase_C_Pinositol-sp_Y"/>
</dbReference>
<dbReference type="PROSITE" id="PS50007">
    <property type="entry name" value="PIPLC_X_DOMAIN"/>
    <property type="match status" value="1"/>
</dbReference>
<dbReference type="InterPro" id="IPR017946">
    <property type="entry name" value="PLC-like_Pdiesterase_TIM-brl"/>
</dbReference>
<dbReference type="PANTHER" id="PTHR10336:SF105">
    <property type="entry name" value="PHOSPHOINOSITIDE PHOSPHOLIPASE C 1"/>
    <property type="match status" value="1"/>
</dbReference>
<dbReference type="Pfam" id="PF00168">
    <property type="entry name" value="C2"/>
    <property type="match status" value="1"/>
</dbReference>
<evidence type="ECO:0000256" key="6">
    <source>
        <dbReference type="ARBA" id="ARBA00022801"/>
    </source>
</evidence>
<evidence type="ECO:0000256" key="7">
    <source>
        <dbReference type="ARBA" id="ARBA00022963"/>
    </source>
</evidence>
<comment type="subcellular location">
    <subcellularLocation>
        <location evidence="3">Cell membrane</location>
        <topology evidence="3">Peripheral membrane protein</topology>
    </subcellularLocation>
</comment>
<keyword evidence="10" id="KW-0807">Transducer</keyword>
<evidence type="ECO:0000313" key="15">
    <source>
        <dbReference type="EMBL" id="KAK9727128.1"/>
    </source>
</evidence>
<dbReference type="SUPFAM" id="SSF51695">
    <property type="entry name" value="PLC-like phosphodiesterases"/>
    <property type="match status" value="1"/>
</dbReference>
<dbReference type="InterPro" id="IPR035892">
    <property type="entry name" value="C2_domain_sf"/>
</dbReference>
<dbReference type="InterPro" id="IPR011992">
    <property type="entry name" value="EF-hand-dom_pair"/>
</dbReference>
<dbReference type="Proteomes" id="UP001443914">
    <property type="component" value="Unassembled WGS sequence"/>
</dbReference>
<dbReference type="EMBL" id="JBDFQZ010000005">
    <property type="protein sequence ID" value="KAK9727128.1"/>
    <property type="molecule type" value="Genomic_DNA"/>
</dbReference>
<organism evidence="15 16">
    <name type="scientific">Saponaria officinalis</name>
    <name type="common">Common soapwort</name>
    <name type="synonym">Lychnis saponaria</name>
    <dbReference type="NCBI Taxonomy" id="3572"/>
    <lineage>
        <taxon>Eukaryota</taxon>
        <taxon>Viridiplantae</taxon>
        <taxon>Streptophyta</taxon>
        <taxon>Embryophyta</taxon>
        <taxon>Tracheophyta</taxon>
        <taxon>Spermatophyta</taxon>
        <taxon>Magnoliopsida</taxon>
        <taxon>eudicotyledons</taxon>
        <taxon>Gunneridae</taxon>
        <taxon>Pentapetalae</taxon>
        <taxon>Caryophyllales</taxon>
        <taxon>Caryophyllaceae</taxon>
        <taxon>Caryophylleae</taxon>
        <taxon>Saponaria</taxon>
    </lineage>
</organism>
<dbReference type="GO" id="GO:0016042">
    <property type="term" value="P:lipid catabolic process"/>
    <property type="evidence" value="ECO:0007669"/>
    <property type="project" value="UniProtKB-KW"/>
</dbReference>
<proteinExistence type="predicted"/>
<evidence type="ECO:0000256" key="10">
    <source>
        <dbReference type="ARBA" id="ARBA00023224"/>
    </source>
</evidence>
<keyword evidence="9" id="KW-0472">Membrane</keyword>
<evidence type="ECO:0000256" key="12">
    <source>
        <dbReference type="SAM" id="MobiDB-lite"/>
    </source>
</evidence>
<dbReference type="EC" id="3.1.4.11" evidence="4 11"/>
<feature type="domain" description="C2" evidence="13">
    <location>
        <begin position="444"/>
        <end position="580"/>
    </location>
</feature>
<evidence type="ECO:0000256" key="8">
    <source>
        <dbReference type="ARBA" id="ARBA00023098"/>
    </source>
</evidence>
<feature type="compositionally biased region" description="Acidic residues" evidence="12">
    <location>
        <begin position="310"/>
        <end position="323"/>
    </location>
</feature>
<gene>
    <name evidence="15" type="ORF">RND81_05G260000</name>
</gene>
<feature type="domain" description="PI-PLC Y-box" evidence="14">
    <location>
        <begin position="363"/>
        <end position="449"/>
    </location>
</feature>
<protein>
    <recommendedName>
        <fullName evidence="4 11">Phosphoinositide phospholipase C</fullName>
        <ecNumber evidence="4 11">3.1.4.11</ecNumber>
    </recommendedName>
</protein>
<evidence type="ECO:0000259" key="14">
    <source>
        <dbReference type="PROSITE" id="PS50008"/>
    </source>
</evidence>
<dbReference type="Gene3D" id="1.10.238.10">
    <property type="entry name" value="EF-hand"/>
    <property type="match status" value="1"/>
</dbReference>
<dbReference type="SUPFAM" id="SSF47473">
    <property type="entry name" value="EF-hand"/>
    <property type="match status" value="1"/>
</dbReference>
<evidence type="ECO:0000259" key="13">
    <source>
        <dbReference type="PROSITE" id="PS50004"/>
    </source>
</evidence>
<dbReference type="Gene3D" id="3.20.20.190">
    <property type="entry name" value="Phosphatidylinositol (PI) phosphodiesterase"/>
    <property type="match status" value="1"/>
</dbReference>
<keyword evidence="6 11" id="KW-0378">Hydrolase</keyword>
<dbReference type="InterPro" id="IPR001192">
    <property type="entry name" value="PI-PLC_fam"/>
</dbReference>
<dbReference type="GO" id="GO:0048015">
    <property type="term" value="P:phosphatidylinositol-mediated signaling"/>
    <property type="evidence" value="ECO:0007669"/>
    <property type="project" value="TreeGrafter"/>
</dbReference>
<dbReference type="PROSITE" id="PS50008">
    <property type="entry name" value="PIPLC_Y_DOMAIN"/>
    <property type="match status" value="1"/>
</dbReference>
<feature type="region of interest" description="Disordered" evidence="12">
    <location>
        <begin position="292"/>
        <end position="328"/>
    </location>
</feature>
<evidence type="ECO:0000256" key="2">
    <source>
        <dbReference type="ARBA" id="ARBA00001913"/>
    </source>
</evidence>
<dbReference type="SUPFAM" id="SSF49562">
    <property type="entry name" value="C2 domain (Calcium/lipid-binding domain, CaLB)"/>
    <property type="match status" value="1"/>
</dbReference>
<reference evidence="15" key="1">
    <citation type="submission" date="2024-03" db="EMBL/GenBank/DDBJ databases">
        <title>WGS assembly of Saponaria officinalis var. Norfolk2.</title>
        <authorList>
            <person name="Jenkins J."/>
            <person name="Shu S."/>
            <person name="Grimwood J."/>
            <person name="Barry K."/>
            <person name="Goodstein D."/>
            <person name="Schmutz J."/>
            <person name="Leebens-Mack J."/>
            <person name="Osbourn A."/>
        </authorList>
    </citation>
    <scope>NUCLEOTIDE SEQUENCE [LARGE SCALE GENOMIC DNA]</scope>
    <source>
        <strain evidence="15">JIC</strain>
    </source>
</reference>
<evidence type="ECO:0000256" key="11">
    <source>
        <dbReference type="RuleBase" id="RU361133"/>
    </source>
</evidence>
<evidence type="ECO:0000256" key="9">
    <source>
        <dbReference type="ARBA" id="ARBA00023136"/>
    </source>
</evidence>
<evidence type="ECO:0000313" key="16">
    <source>
        <dbReference type="Proteomes" id="UP001443914"/>
    </source>
</evidence>
<dbReference type="SMART" id="SM00239">
    <property type="entry name" value="C2"/>
    <property type="match status" value="1"/>
</dbReference>
<dbReference type="InterPro" id="IPR000008">
    <property type="entry name" value="C2_dom"/>
</dbReference>
<dbReference type="InterPro" id="IPR000909">
    <property type="entry name" value="PLipase_C_PInositol-sp_X_dom"/>
</dbReference>
<dbReference type="Pfam" id="PF00388">
    <property type="entry name" value="PI-PLC-X"/>
    <property type="match status" value="1"/>
</dbReference>
<dbReference type="SMART" id="SM00149">
    <property type="entry name" value="PLCYc"/>
    <property type="match status" value="1"/>
</dbReference>
<evidence type="ECO:0000256" key="1">
    <source>
        <dbReference type="ARBA" id="ARBA00001195"/>
    </source>
</evidence>
<dbReference type="Pfam" id="PF09279">
    <property type="entry name" value="EF-hand_like"/>
    <property type="match status" value="1"/>
</dbReference>
<keyword evidence="7 11" id="KW-0442">Lipid degradation</keyword>
<dbReference type="PROSITE" id="PS50004">
    <property type="entry name" value="C2"/>
    <property type="match status" value="1"/>
</dbReference>
<keyword evidence="8 11" id="KW-0443">Lipid metabolism</keyword>
<dbReference type="PANTHER" id="PTHR10336">
    <property type="entry name" value="PHOSPHOINOSITIDE-SPECIFIC PHOSPHOLIPASE C FAMILY PROTEIN"/>
    <property type="match status" value="1"/>
</dbReference>
<comment type="catalytic activity">
    <reaction evidence="1 11">
        <text>a 1,2-diacyl-sn-glycero-3-phospho-(1D-myo-inositol-4,5-bisphosphate) + H2O = 1D-myo-inositol 1,4,5-trisphosphate + a 1,2-diacyl-sn-glycerol + H(+)</text>
        <dbReference type="Rhea" id="RHEA:33179"/>
        <dbReference type="ChEBI" id="CHEBI:15377"/>
        <dbReference type="ChEBI" id="CHEBI:15378"/>
        <dbReference type="ChEBI" id="CHEBI:17815"/>
        <dbReference type="ChEBI" id="CHEBI:58456"/>
        <dbReference type="ChEBI" id="CHEBI:203600"/>
        <dbReference type="EC" id="3.1.4.11"/>
    </reaction>
</comment>
<keyword evidence="5" id="KW-1003">Cell membrane</keyword>
<feature type="compositionally biased region" description="Basic and acidic residues" evidence="12">
    <location>
        <begin position="292"/>
        <end position="309"/>
    </location>
</feature>
<dbReference type="AlphaFoldDB" id="A0AAW1L234"/>
<accession>A0AAW1L234</accession>
<dbReference type="GO" id="GO:0051209">
    <property type="term" value="P:release of sequestered calcium ion into cytosol"/>
    <property type="evidence" value="ECO:0007669"/>
    <property type="project" value="TreeGrafter"/>
</dbReference>
<dbReference type="SMART" id="SM00148">
    <property type="entry name" value="PLCXc"/>
    <property type="match status" value="1"/>
</dbReference>
<dbReference type="FunFam" id="2.60.40.150:FF:000060">
    <property type="entry name" value="Phosphoinositide phospholipase C"/>
    <property type="match status" value="1"/>
</dbReference>
<evidence type="ECO:0000256" key="4">
    <source>
        <dbReference type="ARBA" id="ARBA00012368"/>
    </source>
</evidence>
<sequence>MEEFKRYLTTKTDHIKQSTQAYKFCFCFSRIFRLKMAEPPEDVVNVFRDYSDKGVMSVEQLYDFLKHYQGEEKITIKDAQDIFTKHHYVFQSGLNLNAFFSYLSGDHNPPISTEVHHDMTAPLAHYFVYTGHNSYLTGNQFTSNSSIKPIIRALKNGVRVIELDLWPSKKGDVEVCHGGTWTSSVKLSKCLQAIKDNAFKASEFPVIITFEDHLKNALLRQKVAEMVSATFGGMLYHRTDFHEFPSPETLKGKILISSKPPELIDSHKDDEHGDLRKQEFNDKAVPVVLEGGDSKHESSAQTKINKDVKDEEEEISDDQDNCDDTSMNEKPISYKNMITIPGIKRGEFKESLKVHPYKLSRLSWSEQTLANAIISHGTDIVRYTQKNILRIFPRLARIDSSNYDPFVGWIHGAQMVAFNMQGYGKPLWLMQGMFRANGGCGYVKKPEFLLKLSPEGEVFDPKADLPIKLTLKVKVYMGDGWRADFKQTHFDLFSPPDFYVKVGIAGAAGDETMNRTKAIEDSWTPVWDEEFSFPLKVPELALLTVEVYEYDTSKKDDFAGQTCLPVSELKPGFRALSLYNSEGQKYASVKLLMRFMFV</sequence>
<evidence type="ECO:0000256" key="3">
    <source>
        <dbReference type="ARBA" id="ARBA00004202"/>
    </source>
</evidence>
<dbReference type="GO" id="GO:0006950">
    <property type="term" value="P:response to stress"/>
    <property type="evidence" value="ECO:0007669"/>
    <property type="project" value="UniProtKB-ARBA"/>
</dbReference>
<dbReference type="CDD" id="cd00275">
    <property type="entry name" value="C2_PLC_like"/>
    <property type="match status" value="1"/>
</dbReference>
<name>A0AAW1L234_SAPOF</name>
<comment type="caution">
    <text evidence="15">The sequence shown here is derived from an EMBL/GenBank/DDBJ whole genome shotgun (WGS) entry which is preliminary data.</text>
</comment>
<dbReference type="PRINTS" id="PR00390">
    <property type="entry name" value="PHPHLIPASEC"/>
</dbReference>
<evidence type="ECO:0000256" key="5">
    <source>
        <dbReference type="ARBA" id="ARBA00022475"/>
    </source>
</evidence>
<dbReference type="Gene3D" id="2.60.40.150">
    <property type="entry name" value="C2 domain"/>
    <property type="match status" value="1"/>
</dbReference>
<keyword evidence="16" id="KW-1185">Reference proteome</keyword>
<dbReference type="GO" id="GO:0004435">
    <property type="term" value="F:phosphatidylinositol-4,5-bisphosphate phospholipase C activity"/>
    <property type="evidence" value="ECO:0007669"/>
    <property type="project" value="UniProtKB-EC"/>
</dbReference>
<dbReference type="GO" id="GO:0005886">
    <property type="term" value="C:plasma membrane"/>
    <property type="evidence" value="ECO:0007669"/>
    <property type="project" value="UniProtKB-SubCell"/>
</dbReference>
<dbReference type="InterPro" id="IPR015359">
    <property type="entry name" value="PLC_EF-hand-like"/>
</dbReference>
<dbReference type="Pfam" id="PF00387">
    <property type="entry name" value="PI-PLC-Y"/>
    <property type="match status" value="1"/>
</dbReference>